<organism evidence="1 2">
    <name type="scientific">Acinetobacter bohemicus</name>
    <dbReference type="NCBI Taxonomy" id="1435036"/>
    <lineage>
        <taxon>Bacteria</taxon>
        <taxon>Pseudomonadati</taxon>
        <taxon>Pseudomonadota</taxon>
        <taxon>Gammaproteobacteria</taxon>
        <taxon>Moraxellales</taxon>
        <taxon>Moraxellaceae</taxon>
        <taxon>Acinetobacter</taxon>
    </lineage>
</organism>
<proteinExistence type="predicted"/>
<dbReference type="EMBL" id="FOZU01000031">
    <property type="protein sequence ID" value="SFT16064.1"/>
    <property type="molecule type" value="Genomic_DNA"/>
</dbReference>
<accession>A0A1I6VRN3</accession>
<reference evidence="2" key="1">
    <citation type="submission" date="2016-10" db="EMBL/GenBank/DDBJ databases">
        <authorList>
            <person name="Varghese N."/>
            <person name="Submissions S."/>
        </authorList>
    </citation>
    <scope>NUCLEOTIDE SEQUENCE [LARGE SCALE GENOMIC DNA]</scope>
    <source>
        <strain evidence="2">ANC 5076</strain>
    </source>
</reference>
<dbReference type="Proteomes" id="UP000182827">
    <property type="component" value="Unassembled WGS sequence"/>
</dbReference>
<evidence type="ECO:0000313" key="2">
    <source>
        <dbReference type="Proteomes" id="UP000182827"/>
    </source>
</evidence>
<protein>
    <submittedName>
        <fullName evidence="1">Uncharacterized protein</fullName>
    </submittedName>
</protein>
<sequence length="50" mass="5754">MKMEKLKLSKLTIYSVQQVELALLNTLNLSNINARFEDLKKFPSANTQNN</sequence>
<name>A0A1I6VRN3_9GAMM</name>
<keyword evidence="2" id="KW-1185">Reference proteome</keyword>
<dbReference type="AlphaFoldDB" id="A0A1I6VRN3"/>
<evidence type="ECO:0000313" key="1">
    <source>
        <dbReference type="EMBL" id="SFT16064.1"/>
    </source>
</evidence>
<gene>
    <name evidence="1" type="ORF">SAMN05444586_10311</name>
</gene>